<dbReference type="PROSITE" id="PS51253">
    <property type="entry name" value="HTH_CENPB"/>
    <property type="match status" value="1"/>
</dbReference>
<accession>A0AA36GXJ1</accession>
<dbReference type="Proteomes" id="UP001176961">
    <property type="component" value="Unassembled WGS sequence"/>
</dbReference>
<evidence type="ECO:0000256" key="1">
    <source>
        <dbReference type="ARBA" id="ARBA00004123"/>
    </source>
</evidence>
<gene>
    <name evidence="4" type="ORF">CYNAS_LOCUS12120</name>
</gene>
<protein>
    <recommendedName>
        <fullName evidence="3">HTH CENPB-type domain-containing protein</fullName>
    </recommendedName>
</protein>
<dbReference type="Pfam" id="PF03221">
    <property type="entry name" value="HTH_Tnp_Tc5"/>
    <property type="match status" value="1"/>
</dbReference>
<keyword evidence="5" id="KW-1185">Reference proteome</keyword>
<organism evidence="4 5">
    <name type="scientific">Cylicocyclus nassatus</name>
    <name type="common">Nematode worm</name>
    <dbReference type="NCBI Taxonomy" id="53992"/>
    <lineage>
        <taxon>Eukaryota</taxon>
        <taxon>Metazoa</taxon>
        <taxon>Ecdysozoa</taxon>
        <taxon>Nematoda</taxon>
        <taxon>Chromadorea</taxon>
        <taxon>Rhabditida</taxon>
        <taxon>Rhabditina</taxon>
        <taxon>Rhabditomorpha</taxon>
        <taxon>Strongyloidea</taxon>
        <taxon>Strongylidae</taxon>
        <taxon>Cylicocyclus</taxon>
    </lineage>
</organism>
<dbReference type="AlphaFoldDB" id="A0AA36GXJ1"/>
<dbReference type="InterPro" id="IPR009057">
    <property type="entry name" value="Homeodomain-like_sf"/>
</dbReference>
<proteinExistence type="predicted"/>
<name>A0AA36GXJ1_CYLNA</name>
<evidence type="ECO:0000313" key="4">
    <source>
        <dbReference type="EMBL" id="CAJ0600137.1"/>
    </source>
</evidence>
<feature type="domain" description="HTH CENPB-type" evidence="3">
    <location>
        <begin position="57"/>
        <end position="124"/>
    </location>
</feature>
<dbReference type="Gene3D" id="1.10.10.60">
    <property type="entry name" value="Homeodomain-like"/>
    <property type="match status" value="1"/>
</dbReference>
<dbReference type="GO" id="GO:0005634">
    <property type="term" value="C:nucleus"/>
    <property type="evidence" value="ECO:0007669"/>
    <property type="project" value="UniProtKB-SubCell"/>
</dbReference>
<dbReference type="SUPFAM" id="SSF48295">
    <property type="entry name" value="TrpR-like"/>
    <property type="match status" value="1"/>
</dbReference>
<dbReference type="GO" id="GO:0043565">
    <property type="term" value="F:sequence-specific DNA binding"/>
    <property type="evidence" value="ECO:0007669"/>
    <property type="project" value="InterPro"/>
</dbReference>
<evidence type="ECO:0000259" key="3">
    <source>
        <dbReference type="PROSITE" id="PS51253"/>
    </source>
</evidence>
<reference evidence="4" key="1">
    <citation type="submission" date="2023-07" db="EMBL/GenBank/DDBJ databases">
        <authorList>
            <consortium name="CYATHOMIX"/>
        </authorList>
    </citation>
    <scope>NUCLEOTIDE SEQUENCE</scope>
    <source>
        <strain evidence="4">N/A</strain>
    </source>
</reference>
<dbReference type="SMART" id="SM00674">
    <property type="entry name" value="CENPB"/>
    <property type="match status" value="1"/>
</dbReference>
<dbReference type="EMBL" id="CATQJL010000223">
    <property type="protein sequence ID" value="CAJ0600137.1"/>
    <property type="molecule type" value="Genomic_DNA"/>
</dbReference>
<dbReference type="InterPro" id="IPR010921">
    <property type="entry name" value="Trp_repressor/repl_initiator"/>
</dbReference>
<sequence>MAIRRKSYTALFKLNVVQYALEHGTSAAAVRYEVSDGLVRRWKADKENLEDMPLRRRANRHGKPKVEEIEEALYAWIVQTREGSRAVLVKDIREKALQLARESGHQDFRASAMWCKGFMKRKNL</sequence>
<evidence type="ECO:0000313" key="5">
    <source>
        <dbReference type="Proteomes" id="UP001176961"/>
    </source>
</evidence>
<dbReference type="SUPFAM" id="SSF46689">
    <property type="entry name" value="Homeodomain-like"/>
    <property type="match status" value="1"/>
</dbReference>
<comment type="subcellular location">
    <subcellularLocation>
        <location evidence="1">Nucleus</location>
    </subcellularLocation>
</comment>
<keyword evidence="2" id="KW-0238">DNA-binding</keyword>
<feature type="non-terminal residue" evidence="4">
    <location>
        <position position="124"/>
    </location>
</feature>
<comment type="caution">
    <text evidence="4">The sequence shown here is derived from an EMBL/GenBank/DDBJ whole genome shotgun (WGS) entry which is preliminary data.</text>
</comment>
<evidence type="ECO:0000256" key="2">
    <source>
        <dbReference type="ARBA" id="ARBA00023125"/>
    </source>
</evidence>
<dbReference type="InterPro" id="IPR006600">
    <property type="entry name" value="HTH_CenpB_DNA-bd_dom"/>
</dbReference>